<dbReference type="EMBL" id="BOOB01000012">
    <property type="protein sequence ID" value="GIH31526.1"/>
    <property type="molecule type" value="Genomic_DNA"/>
</dbReference>
<evidence type="ECO:0000313" key="3">
    <source>
        <dbReference type="EMBL" id="GIH31526.1"/>
    </source>
</evidence>
<name>A0ABQ4F9M5_9ACTN</name>
<dbReference type="Pfam" id="PF12680">
    <property type="entry name" value="SnoaL_2"/>
    <property type="match status" value="1"/>
</dbReference>
<reference evidence="3 4" key="1">
    <citation type="submission" date="2021-01" db="EMBL/GenBank/DDBJ databases">
        <title>Whole genome shotgun sequence of Microbispora amethystogenes NBRC 101907.</title>
        <authorList>
            <person name="Komaki H."/>
            <person name="Tamura T."/>
        </authorList>
    </citation>
    <scope>NUCLEOTIDE SEQUENCE [LARGE SCALE GENOMIC DNA]</scope>
    <source>
        <strain evidence="3 4">NBRC 101907</strain>
    </source>
</reference>
<dbReference type="SUPFAM" id="SSF54427">
    <property type="entry name" value="NTF2-like"/>
    <property type="match status" value="1"/>
</dbReference>
<organism evidence="3 4">
    <name type="scientific">Microbispora amethystogenes</name>
    <dbReference type="NCBI Taxonomy" id="1427754"/>
    <lineage>
        <taxon>Bacteria</taxon>
        <taxon>Bacillati</taxon>
        <taxon>Actinomycetota</taxon>
        <taxon>Actinomycetes</taxon>
        <taxon>Streptosporangiales</taxon>
        <taxon>Streptosporangiaceae</taxon>
        <taxon>Microbispora</taxon>
    </lineage>
</organism>
<feature type="domain" description="SnoaL-like" evidence="2">
    <location>
        <begin position="49"/>
        <end position="108"/>
    </location>
</feature>
<sequence>MRALTRARALDPHGSDMTTTTDRQELFHAMLTRLPGELSFGEEDPGRILDRYYTPDIEHHNDGIPLDRERLIAHARPARKNVLAVRVEVREVLVAGDRAAARFTLAASSTVPAVTVARSLLLFAVAALAEIGGAWLVWQGVREHRGLLWVGAGFVALGSSPPTGRFRRGLAGMGHRGGRLPPRPMGPDRGGRLPAGCPRHHVRTARLGVLGAEPSAT</sequence>
<comment type="caution">
    <text evidence="3">The sequence shown here is derived from an EMBL/GenBank/DDBJ whole genome shotgun (WGS) entry which is preliminary data.</text>
</comment>
<evidence type="ECO:0000313" key="4">
    <source>
        <dbReference type="Proteomes" id="UP000651728"/>
    </source>
</evidence>
<dbReference type="Proteomes" id="UP000651728">
    <property type="component" value="Unassembled WGS sequence"/>
</dbReference>
<evidence type="ECO:0000259" key="2">
    <source>
        <dbReference type="Pfam" id="PF12680"/>
    </source>
</evidence>
<accession>A0ABQ4F9M5</accession>
<keyword evidence="1" id="KW-0812">Transmembrane</keyword>
<evidence type="ECO:0000256" key="1">
    <source>
        <dbReference type="SAM" id="Phobius"/>
    </source>
</evidence>
<dbReference type="Pfam" id="PF02694">
    <property type="entry name" value="UPF0060"/>
    <property type="match status" value="1"/>
</dbReference>
<keyword evidence="1" id="KW-0472">Membrane</keyword>
<proteinExistence type="predicted"/>
<dbReference type="InterPro" id="IPR037401">
    <property type="entry name" value="SnoaL-like"/>
</dbReference>
<keyword evidence="4" id="KW-1185">Reference proteome</keyword>
<dbReference type="Gene3D" id="3.10.450.50">
    <property type="match status" value="1"/>
</dbReference>
<dbReference type="InterPro" id="IPR032710">
    <property type="entry name" value="NTF2-like_dom_sf"/>
</dbReference>
<gene>
    <name evidence="3" type="ORF">Mam01_16900</name>
</gene>
<protein>
    <recommendedName>
        <fullName evidence="2">SnoaL-like domain-containing protein</fullName>
    </recommendedName>
</protein>
<keyword evidence="1" id="KW-1133">Transmembrane helix</keyword>
<feature type="transmembrane region" description="Helical" evidence="1">
    <location>
        <begin position="120"/>
        <end position="141"/>
    </location>
</feature>
<dbReference type="InterPro" id="IPR003844">
    <property type="entry name" value="UPF0060"/>
</dbReference>